<evidence type="ECO:0000313" key="2">
    <source>
        <dbReference type="EMBL" id="MDZ5034108.1"/>
    </source>
</evidence>
<protein>
    <submittedName>
        <fullName evidence="2">Alpha-amylase</fullName>
    </submittedName>
</protein>
<dbReference type="AlphaFoldDB" id="A0AAW9IV50"/>
<dbReference type="InterPro" id="IPR008964">
    <property type="entry name" value="Invasin/intimin_cell_adhesion"/>
</dbReference>
<feature type="non-terminal residue" evidence="2">
    <location>
        <position position="1"/>
    </location>
</feature>
<name>A0AAW9IV50_CLOPF</name>
<gene>
    <name evidence="2" type="ORF">GNF81_15405</name>
</gene>
<sequence>DQYGNVYVEGIKLKSGINEFKLHIEPTQETVDLPWYTDDGRAGQATKTITMKINCTADPDGEKPDDVKVTGVSLDKTSEELKINESLELKATISPADATNKDVTWTTSDEKVAKVDENGKVVAVAPGKATITVTTKDGNFKAVAEIIVKDKEVPAVKVTGVSLDKTSAELNINENLELKATISPADATNKDVTWETSDEKVAKVDENGKITAVGAGKAMITVTTREENFKAICEITVNSDKENSGNTNPIENVVEKVENPNGKNEVVIKNPSNEIKVE</sequence>
<dbReference type="SMART" id="SM00635">
    <property type="entry name" value="BID_2"/>
    <property type="match status" value="2"/>
</dbReference>
<proteinExistence type="predicted"/>
<feature type="non-terminal residue" evidence="2">
    <location>
        <position position="278"/>
    </location>
</feature>
<dbReference type="Pfam" id="PF02368">
    <property type="entry name" value="Big_2"/>
    <property type="match status" value="2"/>
</dbReference>
<dbReference type="SUPFAM" id="SSF49373">
    <property type="entry name" value="Invasin/intimin cell-adhesion fragments"/>
    <property type="match status" value="2"/>
</dbReference>
<feature type="domain" description="BIG2" evidence="1">
    <location>
        <begin position="157"/>
        <end position="234"/>
    </location>
</feature>
<evidence type="ECO:0000313" key="3">
    <source>
        <dbReference type="Proteomes" id="UP001289066"/>
    </source>
</evidence>
<dbReference type="InterPro" id="IPR003343">
    <property type="entry name" value="Big_2"/>
</dbReference>
<comment type="caution">
    <text evidence="2">The sequence shown here is derived from an EMBL/GenBank/DDBJ whole genome shotgun (WGS) entry which is preliminary data.</text>
</comment>
<feature type="domain" description="BIG2" evidence="1">
    <location>
        <begin position="68"/>
        <end position="145"/>
    </location>
</feature>
<evidence type="ECO:0000259" key="1">
    <source>
        <dbReference type="SMART" id="SM00635"/>
    </source>
</evidence>
<reference evidence="2" key="1">
    <citation type="submission" date="2019-11" db="EMBL/GenBank/DDBJ databases">
        <title>Characterization of Clostridium perfringens isolates from swine manure treated agricultural soils.</title>
        <authorList>
            <person name="Wushke S.T."/>
        </authorList>
    </citation>
    <scope>NUCLEOTIDE SEQUENCE</scope>
    <source>
        <strain evidence="2">X15</strain>
    </source>
</reference>
<dbReference type="RefSeq" id="WP_322412621.1">
    <property type="nucleotide sequence ID" value="NZ_WNVG01000228.1"/>
</dbReference>
<dbReference type="Gene3D" id="2.60.40.1080">
    <property type="match status" value="2"/>
</dbReference>
<dbReference type="EMBL" id="WNVG01000228">
    <property type="protein sequence ID" value="MDZ5034108.1"/>
    <property type="molecule type" value="Genomic_DNA"/>
</dbReference>
<dbReference type="Proteomes" id="UP001289066">
    <property type="component" value="Unassembled WGS sequence"/>
</dbReference>
<organism evidence="2 3">
    <name type="scientific">Clostridium perfringens</name>
    <dbReference type="NCBI Taxonomy" id="1502"/>
    <lineage>
        <taxon>Bacteria</taxon>
        <taxon>Bacillati</taxon>
        <taxon>Bacillota</taxon>
        <taxon>Clostridia</taxon>
        <taxon>Eubacteriales</taxon>
        <taxon>Clostridiaceae</taxon>
        <taxon>Clostridium</taxon>
    </lineage>
</organism>
<accession>A0AAW9IV50</accession>